<keyword evidence="8 13" id="KW-0566">Pantothenate biosynthesis</keyword>
<evidence type="ECO:0000256" key="9">
    <source>
        <dbReference type="ARBA" id="ARBA00022741"/>
    </source>
</evidence>
<evidence type="ECO:0000256" key="13">
    <source>
        <dbReference type="HAMAP-Rule" id="MF_00158"/>
    </source>
</evidence>
<feature type="binding site" evidence="13">
    <location>
        <position position="163"/>
    </location>
    <ligand>
        <name>(R)-pantoate</name>
        <dbReference type="ChEBI" id="CHEBI:15980"/>
    </ligand>
</feature>
<dbReference type="Gene3D" id="3.40.50.620">
    <property type="entry name" value="HUPs"/>
    <property type="match status" value="1"/>
</dbReference>
<dbReference type="GO" id="GO:0015940">
    <property type="term" value="P:pantothenate biosynthetic process"/>
    <property type="evidence" value="ECO:0007669"/>
    <property type="project" value="UniProtKB-UniRule"/>
</dbReference>
<dbReference type="eggNOG" id="COG0414">
    <property type="taxonomic scope" value="Bacteria"/>
</dbReference>
<accession>A0A016QLC1</accession>
<dbReference type="InterPro" id="IPR014729">
    <property type="entry name" value="Rossmann-like_a/b/a_fold"/>
</dbReference>
<reference evidence="14 15" key="1">
    <citation type="submission" date="2014-03" db="EMBL/GenBank/DDBJ databases">
        <title>Draft genome sequence of Deinococcus phoenicis 1P10ME.</title>
        <authorList>
            <person name="Stepanov V.G."/>
            <person name="Vaishampayan P."/>
            <person name="Venkateswaran K."/>
            <person name="Fox G.E."/>
        </authorList>
    </citation>
    <scope>NUCLEOTIDE SEQUENCE [LARGE SCALE GENOMIC DNA]</scope>
    <source>
        <strain evidence="14 15">1P10ME</strain>
    </source>
</reference>
<feature type="active site" description="Proton donor" evidence="13">
    <location>
        <position position="47"/>
    </location>
</feature>
<comment type="subcellular location">
    <subcellularLocation>
        <location evidence="1 13">Cytoplasm</location>
    </subcellularLocation>
</comment>
<dbReference type="Gene3D" id="3.30.1300.10">
    <property type="entry name" value="Pantoate-beta-alanine ligase, C-terminal domain"/>
    <property type="match status" value="1"/>
</dbReference>
<evidence type="ECO:0000256" key="3">
    <source>
        <dbReference type="ARBA" id="ARBA00009256"/>
    </source>
</evidence>
<dbReference type="AlphaFoldDB" id="A0A016QLC1"/>
<keyword evidence="7 13" id="KW-0436">Ligase</keyword>
<gene>
    <name evidence="13 14" type="primary">panC</name>
    <name evidence="14" type="ORF">DEIPH_ctg079orf0069</name>
</gene>
<organism evidence="14 15">
    <name type="scientific">Deinococcus phoenicis</name>
    <dbReference type="NCBI Taxonomy" id="1476583"/>
    <lineage>
        <taxon>Bacteria</taxon>
        <taxon>Thermotogati</taxon>
        <taxon>Deinococcota</taxon>
        <taxon>Deinococci</taxon>
        <taxon>Deinococcales</taxon>
        <taxon>Deinococcaceae</taxon>
        <taxon>Deinococcus</taxon>
    </lineage>
</organism>
<evidence type="ECO:0000256" key="10">
    <source>
        <dbReference type="ARBA" id="ARBA00022840"/>
    </source>
</evidence>
<dbReference type="NCBIfam" id="TIGR00018">
    <property type="entry name" value="panC"/>
    <property type="match status" value="1"/>
</dbReference>
<dbReference type="PANTHER" id="PTHR21299">
    <property type="entry name" value="CYTIDYLATE KINASE/PANTOATE-BETA-ALANINE LIGASE"/>
    <property type="match status" value="1"/>
</dbReference>
<feature type="binding site" evidence="13">
    <location>
        <begin position="157"/>
        <end position="160"/>
    </location>
    <ligand>
        <name>ATP</name>
        <dbReference type="ChEBI" id="CHEBI:30616"/>
    </ligand>
</feature>
<evidence type="ECO:0000256" key="8">
    <source>
        <dbReference type="ARBA" id="ARBA00022655"/>
    </source>
</evidence>
<dbReference type="GO" id="GO:0004592">
    <property type="term" value="F:pantoate-beta-alanine ligase activity"/>
    <property type="evidence" value="ECO:0007669"/>
    <property type="project" value="UniProtKB-UniRule"/>
</dbReference>
<comment type="similarity">
    <text evidence="3 13">Belongs to the pantothenate synthetase family.</text>
</comment>
<comment type="function">
    <text evidence="12 13">Catalyzes the condensation of pantoate with beta-alanine in an ATP-dependent reaction via a pantoyl-adenylate intermediate.</text>
</comment>
<name>A0A016QLC1_9DEIO</name>
<feature type="binding site" evidence="13">
    <location>
        <position position="71"/>
    </location>
    <ligand>
        <name>beta-alanine</name>
        <dbReference type="ChEBI" id="CHEBI:57966"/>
    </ligand>
</feature>
<dbReference type="InterPro" id="IPR003721">
    <property type="entry name" value="Pantoate_ligase"/>
</dbReference>
<evidence type="ECO:0000256" key="5">
    <source>
        <dbReference type="ARBA" id="ARBA00014155"/>
    </source>
</evidence>
<evidence type="ECO:0000256" key="4">
    <source>
        <dbReference type="ARBA" id="ARBA00012219"/>
    </source>
</evidence>
<dbReference type="PATRIC" id="fig|1476583.3.peg.3308"/>
<dbReference type="PANTHER" id="PTHR21299:SF1">
    <property type="entry name" value="PANTOATE--BETA-ALANINE LIGASE"/>
    <property type="match status" value="1"/>
</dbReference>
<feature type="binding site" evidence="13">
    <location>
        <begin position="194"/>
        <end position="197"/>
    </location>
    <ligand>
        <name>ATP</name>
        <dbReference type="ChEBI" id="CHEBI:30616"/>
    </ligand>
</feature>
<dbReference type="HAMAP" id="MF_00158">
    <property type="entry name" value="PanC"/>
    <property type="match status" value="1"/>
</dbReference>
<evidence type="ECO:0000256" key="11">
    <source>
        <dbReference type="ARBA" id="ARBA00048258"/>
    </source>
</evidence>
<keyword evidence="9 13" id="KW-0547">Nucleotide-binding</keyword>
<evidence type="ECO:0000313" key="15">
    <source>
        <dbReference type="Proteomes" id="UP000020492"/>
    </source>
</evidence>
<comment type="catalytic activity">
    <reaction evidence="11 13">
        <text>(R)-pantoate + beta-alanine + ATP = (R)-pantothenate + AMP + diphosphate + H(+)</text>
        <dbReference type="Rhea" id="RHEA:10912"/>
        <dbReference type="ChEBI" id="CHEBI:15378"/>
        <dbReference type="ChEBI" id="CHEBI:15980"/>
        <dbReference type="ChEBI" id="CHEBI:29032"/>
        <dbReference type="ChEBI" id="CHEBI:30616"/>
        <dbReference type="ChEBI" id="CHEBI:33019"/>
        <dbReference type="ChEBI" id="CHEBI:57966"/>
        <dbReference type="ChEBI" id="CHEBI:456215"/>
        <dbReference type="EC" id="6.3.2.1"/>
    </reaction>
</comment>
<dbReference type="SUPFAM" id="SSF52374">
    <property type="entry name" value="Nucleotidylyl transferase"/>
    <property type="match status" value="1"/>
</dbReference>
<evidence type="ECO:0000256" key="1">
    <source>
        <dbReference type="ARBA" id="ARBA00004496"/>
    </source>
</evidence>
<comment type="pathway">
    <text evidence="2 13">Cofactor biosynthesis; (R)-pantothenate biosynthesis; (R)-pantothenate from (R)-pantoate and beta-alanine: step 1/1.</text>
</comment>
<evidence type="ECO:0000256" key="2">
    <source>
        <dbReference type="ARBA" id="ARBA00004990"/>
    </source>
</evidence>
<dbReference type="CDD" id="cd00560">
    <property type="entry name" value="PanC"/>
    <property type="match status" value="1"/>
</dbReference>
<keyword evidence="10 13" id="KW-0067">ATP-binding</keyword>
<evidence type="ECO:0000256" key="6">
    <source>
        <dbReference type="ARBA" id="ARBA00022490"/>
    </source>
</evidence>
<dbReference type="UniPathway" id="UPA00028">
    <property type="reaction ID" value="UER00005"/>
</dbReference>
<evidence type="ECO:0000256" key="12">
    <source>
        <dbReference type="ARBA" id="ARBA00055042"/>
    </source>
</evidence>
<comment type="miscellaneous">
    <text evidence="13">The reaction proceeds by a bi uni uni bi ping pong mechanism.</text>
</comment>
<dbReference type="EMBL" id="JHAC01000070">
    <property type="protein sequence ID" value="EYB66677.1"/>
    <property type="molecule type" value="Genomic_DNA"/>
</dbReference>
<feature type="binding site" evidence="13">
    <location>
        <begin position="40"/>
        <end position="47"/>
    </location>
    <ligand>
        <name>ATP</name>
        <dbReference type="ChEBI" id="CHEBI:30616"/>
    </ligand>
</feature>
<dbReference type="Proteomes" id="UP000020492">
    <property type="component" value="Unassembled WGS sequence"/>
</dbReference>
<evidence type="ECO:0000313" key="14">
    <source>
        <dbReference type="EMBL" id="EYB66677.1"/>
    </source>
</evidence>
<dbReference type="Pfam" id="PF02569">
    <property type="entry name" value="Pantoate_ligase"/>
    <property type="match status" value="1"/>
</dbReference>
<comment type="caution">
    <text evidence="14">The sequence shown here is derived from an EMBL/GenBank/DDBJ whole genome shotgun (WGS) entry which is preliminary data.</text>
</comment>
<keyword evidence="15" id="KW-1185">Reference proteome</keyword>
<sequence length="302" mass="32038">MKPSTPSSTAPSPNLRVVTTPAELRAALAGGGRVGLVPTMGYLHEGHAALIRQARRACGVVVVSVFVNPKQFGANEDLGRYPRDLERDLGVVGAAGADLLFHPDAATIYPAGYATTVSVSGVSGPPEGTSRPGHFDGVTTVVLKLLNLVQPDRVYFGEKDWQQLAVVRRMVRDLNVPVEVVGVPTVREASGLALSSRNSYLTPGQQARATVLSRALRAVQAAAAAGERGAAQLRQAGLEVLAQEPEVQLDYLTVVDSDMQERARVENDPMTRVLVAARMFGVRLIDNVPLWPVPLGPEGGEA</sequence>
<feature type="binding site" evidence="13">
    <location>
        <position position="71"/>
    </location>
    <ligand>
        <name>(R)-pantoate</name>
        <dbReference type="ChEBI" id="CHEBI:15980"/>
    </ligand>
</feature>
<proteinExistence type="inferred from homology"/>
<feature type="binding site" evidence="13">
    <location>
        <position position="186"/>
    </location>
    <ligand>
        <name>ATP</name>
        <dbReference type="ChEBI" id="CHEBI:30616"/>
    </ligand>
</feature>
<protein>
    <recommendedName>
        <fullName evidence="5 13">Pantothenate synthetase</fullName>
        <shortName evidence="13">PS</shortName>
        <ecNumber evidence="4 13">6.3.2.1</ecNumber>
    </recommendedName>
    <alternativeName>
        <fullName evidence="13">Pantoate--beta-alanine ligase</fullName>
    </alternativeName>
    <alternativeName>
        <fullName evidence="13">Pantoate-activating enzyme</fullName>
    </alternativeName>
</protein>
<dbReference type="STRING" id="1476583.DEIPH_ctg079orf0069"/>
<keyword evidence="6 13" id="KW-0963">Cytoplasm</keyword>
<evidence type="ECO:0000256" key="7">
    <source>
        <dbReference type="ARBA" id="ARBA00022598"/>
    </source>
</evidence>
<dbReference type="EC" id="6.3.2.1" evidence="4 13"/>
<dbReference type="GO" id="GO:0005829">
    <property type="term" value="C:cytosol"/>
    <property type="evidence" value="ECO:0007669"/>
    <property type="project" value="TreeGrafter"/>
</dbReference>
<dbReference type="InterPro" id="IPR042176">
    <property type="entry name" value="Pantoate_ligase_C"/>
</dbReference>
<dbReference type="GO" id="GO:0005524">
    <property type="term" value="F:ATP binding"/>
    <property type="evidence" value="ECO:0007669"/>
    <property type="project" value="UniProtKB-KW"/>
</dbReference>
<dbReference type="FunFam" id="3.40.50.620:FF:000114">
    <property type="entry name" value="Pantothenate synthetase"/>
    <property type="match status" value="1"/>
</dbReference>
<comment type="subunit">
    <text evidence="13">Homodimer.</text>
</comment>